<keyword evidence="1" id="KW-0812">Transmembrane</keyword>
<dbReference type="HOGENOM" id="CLU_097063_0_0_5"/>
<keyword evidence="1" id="KW-0472">Membrane</keyword>
<proteinExistence type="predicted"/>
<protein>
    <recommendedName>
        <fullName evidence="4">DUF4129 domain-containing protein</fullName>
    </recommendedName>
</protein>
<dbReference type="OrthoDB" id="8478645at2"/>
<evidence type="ECO:0000313" key="3">
    <source>
        <dbReference type="Proteomes" id="UP000030907"/>
    </source>
</evidence>
<sequence>MISLWVAQTSAAADTSGADGGGWLLDPELVDPGYSQTIAGGTIQTAFPPPPPPPPPTPEWLQAIFDAIRSFFQWSAPAAQPLMWVAVAALALFLLYHFVPAFAQWVDNLRFGRKAQSDEADLVGQAESGAARALLAEADALAAEGRYAEAVHLLLYRSVQDIEGRRPGLVKPAMTSRDLAEAEGLPVVARDAFSRIARAVEISLFGGRAIDAGAWQICRGAYAEMTVAKNWARA</sequence>
<dbReference type="EMBL" id="CP009122">
    <property type="protein sequence ID" value="AJA11151.1"/>
    <property type="molecule type" value="Genomic_DNA"/>
</dbReference>
<name>A0A0A7PM47_9SPHN</name>
<keyword evidence="1" id="KW-1133">Transmembrane helix</keyword>
<evidence type="ECO:0000313" key="2">
    <source>
        <dbReference type="EMBL" id="AJA11151.1"/>
    </source>
</evidence>
<reference evidence="2 3" key="1">
    <citation type="journal article" date="2015" name="Int. J. Syst. Evol. Microbiol.">
        <title>Description of Sphingopyxis fribergensis sp. nov. - a soil bacterium with the ability to degrade styrene and phenylacetic acid.</title>
        <authorList>
            <person name="Oelschlagel M."/>
            <person name="Ruckert C."/>
            <person name="Kalinowski J."/>
            <person name="Schmidt G."/>
            <person name="Schlomann M."/>
            <person name="Tischler D."/>
        </authorList>
    </citation>
    <scope>NUCLEOTIDE SEQUENCE [LARGE SCALE GENOMIC DNA]</scope>
    <source>
        <strain evidence="2 3">Kp5.2</strain>
    </source>
</reference>
<dbReference type="Proteomes" id="UP000030907">
    <property type="component" value="Chromosome"/>
</dbReference>
<gene>
    <name evidence="2" type="ORF">SKP52_21440</name>
</gene>
<dbReference type="RefSeq" id="WP_039578495.1">
    <property type="nucleotide sequence ID" value="NZ_CP009122.1"/>
</dbReference>
<accession>A0A0A7PM47</accession>
<organism evidence="2 3">
    <name type="scientific">Sphingopyxis fribergensis</name>
    <dbReference type="NCBI Taxonomy" id="1515612"/>
    <lineage>
        <taxon>Bacteria</taxon>
        <taxon>Pseudomonadati</taxon>
        <taxon>Pseudomonadota</taxon>
        <taxon>Alphaproteobacteria</taxon>
        <taxon>Sphingomonadales</taxon>
        <taxon>Sphingomonadaceae</taxon>
        <taxon>Sphingopyxis</taxon>
    </lineage>
</organism>
<evidence type="ECO:0008006" key="4">
    <source>
        <dbReference type="Google" id="ProtNLM"/>
    </source>
</evidence>
<dbReference type="AlphaFoldDB" id="A0A0A7PM47"/>
<feature type="transmembrane region" description="Helical" evidence="1">
    <location>
        <begin position="82"/>
        <end position="106"/>
    </location>
</feature>
<keyword evidence="3" id="KW-1185">Reference proteome</keyword>
<evidence type="ECO:0000256" key="1">
    <source>
        <dbReference type="SAM" id="Phobius"/>
    </source>
</evidence>
<dbReference type="STRING" id="1515612.SKP52_21440"/>
<dbReference type="KEGG" id="sphk:SKP52_21440"/>